<evidence type="ECO:0008006" key="4">
    <source>
        <dbReference type="Google" id="ProtNLM"/>
    </source>
</evidence>
<dbReference type="AlphaFoldDB" id="A0A916R857"/>
<sequence>MTVKQLLNGVVGLLAMVFLLPVAAWAQEEAVSQDNGFEQGVFFFGGRLHDGNIGDNFAPFGVSFEDNFIVGGGFDRDVWSQTNGLAIGVEIGTALRFGESASIELWGGPYLRYDGLIVSDALRISPKIVGGISLVSDTIGSEAERAENTTDTDGRVLFYLTPEISISSLHRPELEYFWRGQHRSGGYGTLGSMFGANAVTFGMRYKF</sequence>
<reference evidence="2 3" key="1">
    <citation type="journal article" date="2014" name="Int. J. Syst. Evol. Microbiol.">
        <title>Complete genome sequence of Corynebacterium casei LMG S-19264T (=DSM 44701T), isolated from a smear-ripened cheese.</title>
        <authorList>
            <consortium name="US DOE Joint Genome Institute (JGI-PGF)"/>
            <person name="Walter F."/>
            <person name="Albersmeier A."/>
            <person name="Kalinowski J."/>
            <person name="Ruckert C."/>
        </authorList>
    </citation>
    <scope>NUCLEOTIDE SEQUENCE [LARGE SCALE GENOMIC DNA]</scope>
    <source>
        <strain evidence="2 3">CGMCC 1.15896</strain>
    </source>
</reference>
<feature type="chain" id="PRO_5037931796" description="Outer membrane protein beta-barrel domain-containing protein" evidence="1">
    <location>
        <begin position="27"/>
        <end position="207"/>
    </location>
</feature>
<feature type="signal peptide" evidence="1">
    <location>
        <begin position="1"/>
        <end position="26"/>
    </location>
</feature>
<keyword evidence="1" id="KW-0732">Signal</keyword>
<name>A0A916R857_9HYPH</name>
<organism evidence="2 3">
    <name type="scientific">Pelagibacterium lentulum</name>
    <dbReference type="NCBI Taxonomy" id="2029865"/>
    <lineage>
        <taxon>Bacteria</taxon>
        <taxon>Pseudomonadati</taxon>
        <taxon>Pseudomonadota</taxon>
        <taxon>Alphaproteobacteria</taxon>
        <taxon>Hyphomicrobiales</taxon>
        <taxon>Devosiaceae</taxon>
        <taxon>Pelagibacterium</taxon>
    </lineage>
</organism>
<dbReference type="EMBL" id="BMKB01000001">
    <property type="protein sequence ID" value="GGA37192.1"/>
    <property type="molecule type" value="Genomic_DNA"/>
</dbReference>
<proteinExistence type="predicted"/>
<protein>
    <recommendedName>
        <fullName evidence="4">Outer membrane protein beta-barrel domain-containing protein</fullName>
    </recommendedName>
</protein>
<dbReference type="OrthoDB" id="323914at2"/>
<comment type="caution">
    <text evidence="2">The sequence shown here is derived from an EMBL/GenBank/DDBJ whole genome shotgun (WGS) entry which is preliminary data.</text>
</comment>
<evidence type="ECO:0000313" key="2">
    <source>
        <dbReference type="EMBL" id="GGA37192.1"/>
    </source>
</evidence>
<gene>
    <name evidence="2" type="ORF">GCM10011499_03190</name>
</gene>
<dbReference type="Proteomes" id="UP000596977">
    <property type="component" value="Unassembled WGS sequence"/>
</dbReference>
<evidence type="ECO:0000256" key="1">
    <source>
        <dbReference type="SAM" id="SignalP"/>
    </source>
</evidence>
<accession>A0A916R857</accession>
<evidence type="ECO:0000313" key="3">
    <source>
        <dbReference type="Proteomes" id="UP000596977"/>
    </source>
</evidence>
<dbReference type="RefSeq" id="WP_127073625.1">
    <property type="nucleotide sequence ID" value="NZ_BMKB01000001.1"/>
</dbReference>
<keyword evidence="3" id="KW-1185">Reference proteome</keyword>